<evidence type="ECO:0000313" key="3">
    <source>
        <dbReference type="Proteomes" id="UP000020406"/>
    </source>
</evidence>
<dbReference type="EMBL" id="JDSQ01000025">
    <property type="protein sequence ID" value="EWS77260.1"/>
    <property type="molecule type" value="Genomic_DNA"/>
</dbReference>
<dbReference type="PATRIC" id="fig|1444770.3.peg.2790"/>
<dbReference type="KEGG" id="xtw:AB672_07660"/>
<proteinExistence type="predicted"/>
<organism evidence="2 3">
    <name type="scientific">Xylella taiwanensis</name>
    <dbReference type="NCBI Taxonomy" id="1444770"/>
    <lineage>
        <taxon>Bacteria</taxon>
        <taxon>Pseudomonadati</taxon>
        <taxon>Pseudomonadota</taxon>
        <taxon>Gammaproteobacteria</taxon>
        <taxon>Lysobacterales</taxon>
        <taxon>Lysobacteraceae</taxon>
        <taxon>Xylella</taxon>
    </lineage>
</organism>
<sequence length="88" mass="9689">MQTQYQLNLSQHTDITDTTLVIGKKIDIDIEKDTAGQIGDDGVNVTLITHLGIAPKPIRKQRPANSHTARTTHCHSTHNTTWKMAGTS</sequence>
<feature type="compositionally biased region" description="Polar residues" evidence="1">
    <location>
        <begin position="77"/>
        <end position="88"/>
    </location>
</feature>
<comment type="caution">
    <text evidence="2">The sequence shown here is derived from an EMBL/GenBank/DDBJ whole genome shotgun (WGS) entry which is preliminary data.</text>
</comment>
<evidence type="ECO:0000256" key="1">
    <source>
        <dbReference type="SAM" id="MobiDB-lite"/>
    </source>
</evidence>
<gene>
    <name evidence="2" type="ORF">AF72_11840</name>
</gene>
<dbReference type="AlphaFoldDB" id="Z9JFS5"/>
<name>Z9JFS5_9GAMM</name>
<dbReference type="Proteomes" id="UP000020406">
    <property type="component" value="Unassembled WGS sequence"/>
</dbReference>
<protein>
    <submittedName>
        <fullName evidence="2">Uncharacterized protein</fullName>
    </submittedName>
</protein>
<feature type="region of interest" description="Disordered" evidence="1">
    <location>
        <begin position="58"/>
        <end position="88"/>
    </location>
</feature>
<accession>Z9JFS5</accession>
<reference evidence="2 3" key="1">
    <citation type="journal article" date="2014" name="Genome Announc.">
        <title>Draft Genome Sequence of Xylella fastidiosa Pear Leaf Scorch Strain in Taiwan.</title>
        <authorList>
            <person name="Su C.C."/>
            <person name="Deng W.L."/>
            <person name="Jan F.J."/>
            <person name="Chang C.J."/>
            <person name="Huang H."/>
            <person name="Chen J."/>
        </authorList>
    </citation>
    <scope>NUCLEOTIDE SEQUENCE [LARGE SCALE GENOMIC DNA]</scope>
    <source>
        <strain evidence="2 3">PLS229</strain>
    </source>
</reference>
<evidence type="ECO:0000313" key="2">
    <source>
        <dbReference type="EMBL" id="EWS77260.1"/>
    </source>
</evidence>